<evidence type="ECO:0000256" key="3">
    <source>
        <dbReference type="ARBA" id="ARBA00023219"/>
    </source>
</evidence>
<reference evidence="4 5" key="1">
    <citation type="submission" date="2016-10" db="EMBL/GenBank/DDBJ databases">
        <authorList>
            <person name="de Groot N.N."/>
        </authorList>
    </citation>
    <scope>NUCLEOTIDE SEQUENCE [LARGE SCALE GENOMIC DNA]</scope>
    <source>
        <strain evidence="4 5">DSM 17890</strain>
    </source>
</reference>
<comment type="subcellular location">
    <subcellularLocation>
        <location evidence="1">Virion</location>
    </subcellularLocation>
</comment>
<proteinExistence type="predicted"/>
<dbReference type="Pfam" id="PF12236">
    <property type="entry name" value="Head-tail_con"/>
    <property type="match status" value="1"/>
</dbReference>
<dbReference type="RefSeq" id="WP_092679337.1">
    <property type="nucleotide sequence ID" value="NZ_FNMZ01000001.1"/>
</dbReference>
<evidence type="ECO:0000256" key="1">
    <source>
        <dbReference type="ARBA" id="ARBA00004328"/>
    </source>
</evidence>
<keyword evidence="2" id="KW-1188">Viral release from host cell</keyword>
<accession>A0A1H2R9S5</accession>
<sequence length="542" mass="59338">MTSAIEKDPRAEAAIRVWQELKGARTEHEQDWMELGQLLRPSRGGFTAADPGAHRREKILNSAGIIAAQNFSAGLHGTLTNSANRWFALTTPDERLRDFQPMREWLDTASRRLLLSFAPANSPFYSAAAQLFGDVSVFGNAAQYDEQPPGETGFLDVTLSMAECCYDIDAYGRVTEVIRKFRLTPTAAAQRYGYDPLPEKLRELADKGSRDRVTFYHHVGRNHAWRRGRLGPTGKRWFSIHAAEEGGTVLRHGGYDDMPFFAPRWDVETGQVYARGPGWTALPAARKLELMTAANLRAGQRAADPTLLAPSKEDWPLSGRVRPGAMIYGGVDMAGRQLVRALDTTARTGLSLEMQQQAVEEMRDAHHWSLMNLAGRTGMTATEVIERQEEKLRLMAPHLGRIQEEYLAPKIARRFALLWKAGQMPAPPPEAAGSPLTVEYTSAAAMAARSAEGAATVRLLSDLGPLAQVKPDVLDRLSEDDIVEVLAEARGAPARLLRSRDEAGQMRAARAEQQQAAAMLEAAQAGGGIARDIAAAQPEGAA</sequence>
<evidence type="ECO:0000313" key="5">
    <source>
        <dbReference type="Proteomes" id="UP000199118"/>
    </source>
</evidence>
<dbReference type="STRING" id="356660.SAMN05444336_101267"/>
<organism evidence="4 5">
    <name type="scientific">Albimonas donghaensis</name>
    <dbReference type="NCBI Taxonomy" id="356660"/>
    <lineage>
        <taxon>Bacteria</taxon>
        <taxon>Pseudomonadati</taxon>
        <taxon>Pseudomonadota</taxon>
        <taxon>Alphaproteobacteria</taxon>
        <taxon>Rhodobacterales</taxon>
        <taxon>Paracoccaceae</taxon>
        <taxon>Albimonas</taxon>
    </lineage>
</organism>
<evidence type="ECO:0000313" key="4">
    <source>
        <dbReference type="EMBL" id="SDW15604.1"/>
    </source>
</evidence>
<dbReference type="EMBL" id="FNMZ01000001">
    <property type="protein sequence ID" value="SDW15604.1"/>
    <property type="molecule type" value="Genomic_DNA"/>
</dbReference>
<dbReference type="InterPro" id="IPR020991">
    <property type="entry name" value="Connector_podovirus"/>
</dbReference>
<dbReference type="OrthoDB" id="1666403at2"/>
<evidence type="ECO:0000256" key="2">
    <source>
        <dbReference type="ARBA" id="ARBA00022612"/>
    </source>
</evidence>
<keyword evidence="3" id="KW-0231">Viral genome packaging</keyword>
<protein>
    <submittedName>
        <fullName evidence="4">Bacteriophage head to tail connecting protein</fullName>
    </submittedName>
</protein>
<gene>
    <name evidence="4" type="ORF">SAMN05444336_101267</name>
</gene>
<keyword evidence="5" id="KW-1185">Reference proteome</keyword>
<dbReference type="Proteomes" id="UP000199118">
    <property type="component" value="Unassembled WGS sequence"/>
</dbReference>
<dbReference type="AlphaFoldDB" id="A0A1H2R9S5"/>
<name>A0A1H2R9S5_9RHOB</name>